<gene>
    <name evidence="1" type="ordered locus">W5S_0422</name>
</gene>
<dbReference type="EMBL" id="CP003415">
    <property type="protein sequence ID" value="AFI88549.1"/>
    <property type="molecule type" value="Genomic_DNA"/>
</dbReference>
<proteinExistence type="predicted"/>
<evidence type="ECO:0000313" key="2">
    <source>
        <dbReference type="Proteomes" id="UP000008044"/>
    </source>
</evidence>
<dbReference type="KEGG" id="pec:W5S_0422"/>
<dbReference type="Proteomes" id="UP000008044">
    <property type="component" value="Chromosome"/>
</dbReference>
<accession>A0A0H3HYU0</accession>
<dbReference type="STRING" id="1905730.W5S_0422"/>
<reference evidence="1 2" key="1">
    <citation type="journal article" date="2012" name="J. Bacteriol.">
        <title>Genome sequence of Pectobacterium sp. strain SCC3193.</title>
        <authorList>
            <person name="Koskinen J.P."/>
            <person name="Laine P."/>
            <person name="Niemi O."/>
            <person name="Nykyri J."/>
            <person name="Harjunpaa H."/>
            <person name="Auvinen P."/>
            <person name="Paulin L."/>
            <person name="Pirhonen M."/>
            <person name="Palva T."/>
            <person name="Holm L."/>
        </authorList>
    </citation>
    <scope>NUCLEOTIDE SEQUENCE [LARGE SCALE GENOMIC DNA]</scope>
    <source>
        <strain evidence="1 2">SCC3193</strain>
    </source>
</reference>
<dbReference type="eggNOG" id="ENOG5031I1I">
    <property type="taxonomic scope" value="Bacteria"/>
</dbReference>
<evidence type="ECO:0000313" key="1">
    <source>
        <dbReference type="EMBL" id="AFI88549.1"/>
    </source>
</evidence>
<dbReference type="AlphaFoldDB" id="A0A0H3HYU0"/>
<dbReference type="PATRIC" id="fig|1166016.3.peg.423"/>
<dbReference type="HOGENOM" id="CLU_3397819_0_0_6"/>
<name>A0A0H3HYU0_PECPM</name>
<sequence>MAETHCKKLLKGMPVDLDGLLLASFSSIENQ</sequence>
<protein>
    <submittedName>
        <fullName evidence="1">Uncharacterized protein</fullName>
    </submittedName>
</protein>
<organism evidence="1 2">
    <name type="scientific">Pectobacterium parmentieri</name>
    <dbReference type="NCBI Taxonomy" id="1905730"/>
    <lineage>
        <taxon>Bacteria</taxon>
        <taxon>Pseudomonadati</taxon>
        <taxon>Pseudomonadota</taxon>
        <taxon>Gammaproteobacteria</taxon>
        <taxon>Enterobacterales</taxon>
        <taxon>Pectobacteriaceae</taxon>
        <taxon>Pectobacterium</taxon>
    </lineage>
</organism>